<proteinExistence type="predicted"/>
<comment type="caution">
    <text evidence="1">The sequence shown here is derived from an EMBL/GenBank/DDBJ whole genome shotgun (WGS) entry which is preliminary data.</text>
</comment>
<dbReference type="RefSeq" id="WP_341673658.1">
    <property type="nucleotide sequence ID" value="NZ_JBBYHV010000002.1"/>
</dbReference>
<dbReference type="Proteomes" id="UP001497045">
    <property type="component" value="Unassembled WGS sequence"/>
</dbReference>
<accession>A0ABU9IHA3</accession>
<gene>
    <name evidence="1" type="ORF">AAEO60_10440</name>
</gene>
<name>A0ABU9IHA3_9SPHN</name>
<evidence type="ECO:0000313" key="1">
    <source>
        <dbReference type="EMBL" id="MEL1251092.1"/>
    </source>
</evidence>
<dbReference type="EMBL" id="JBBYHV010000002">
    <property type="protein sequence ID" value="MEL1251092.1"/>
    <property type="molecule type" value="Genomic_DNA"/>
</dbReference>
<evidence type="ECO:0000313" key="2">
    <source>
        <dbReference type="Proteomes" id="UP001497045"/>
    </source>
</evidence>
<protein>
    <recommendedName>
        <fullName evidence="3">TonB-dependent receptor-like beta-barrel domain-containing protein</fullName>
    </recommendedName>
</protein>
<sequence length="49" mass="5689">MFGIQLFARNLENERLLTYGSFVSAGPDDIFNWQFGTPRTYGVRLLVDY</sequence>
<evidence type="ECO:0008006" key="3">
    <source>
        <dbReference type="Google" id="ProtNLM"/>
    </source>
</evidence>
<organism evidence="1 2">
    <name type="scientific">Aurantiacibacter gilvus</name>
    <dbReference type="NCBI Taxonomy" id="3139141"/>
    <lineage>
        <taxon>Bacteria</taxon>
        <taxon>Pseudomonadati</taxon>
        <taxon>Pseudomonadota</taxon>
        <taxon>Alphaproteobacteria</taxon>
        <taxon>Sphingomonadales</taxon>
        <taxon>Erythrobacteraceae</taxon>
        <taxon>Aurantiacibacter</taxon>
    </lineage>
</organism>
<keyword evidence="2" id="KW-1185">Reference proteome</keyword>
<reference evidence="1 2" key="1">
    <citation type="submission" date="2024-04" db="EMBL/GenBank/DDBJ databases">
        <title>Aurantiacibacter sp. DGU6 16S ribosomal RNA gene Genome sequencing and assembly.</title>
        <authorList>
            <person name="Park S."/>
        </authorList>
    </citation>
    <scope>NUCLEOTIDE SEQUENCE [LARGE SCALE GENOMIC DNA]</scope>
    <source>
        <strain evidence="1 2">DGU6</strain>
    </source>
</reference>